<organism evidence="2 3">
    <name type="scientific">Portunus trituberculatus</name>
    <name type="common">Swimming crab</name>
    <name type="synonym">Neptunus trituberculatus</name>
    <dbReference type="NCBI Taxonomy" id="210409"/>
    <lineage>
        <taxon>Eukaryota</taxon>
        <taxon>Metazoa</taxon>
        <taxon>Ecdysozoa</taxon>
        <taxon>Arthropoda</taxon>
        <taxon>Crustacea</taxon>
        <taxon>Multicrustacea</taxon>
        <taxon>Malacostraca</taxon>
        <taxon>Eumalacostraca</taxon>
        <taxon>Eucarida</taxon>
        <taxon>Decapoda</taxon>
        <taxon>Pleocyemata</taxon>
        <taxon>Brachyura</taxon>
        <taxon>Eubrachyura</taxon>
        <taxon>Portunoidea</taxon>
        <taxon>Portunidae</taxon>
        <taxon>Portuninae</taxon>
        <taxon>Portunus</taxon>
    </lineage>
</organism>
<sequence length="73" mass="7751">MPCSLGFHSGLLGGGEGACVRVCVRMWLVVAQPPPRSPPRPGPVHVSSHAQPVSESTTWKDTGDVMQTFHASQ</sequence>
<dbReference type="AlphaFoldDB" id="A0A5B7DQ73"/>
<feature type="region of interest" description="Disordered" evidence="1">
    <location>
        <begin position="33"/>
        <end position="73"/>
    </location>
</feature>
<accession>A0A5B7DQ73</accession>
<dbReference type="Proteomes" id="UP000324222">
    <property type="component" value="Unassembled WGS sequence"/>
</dbReference>
<comment type="caution">
    <text evidence="2">The sequence shown here is derived from an EMBL/GenBank/DDBJ whole genome shotgun (WGS) entry which is preliminary data.</text>
</comment>
<dbReference type="EMBL" id="VSRR010001183">
    <property type="protein sequence ID" value="MPC23249.1"/>
    <property type="molecule type" value="Genomic_DNA"/>
</dbReference>
<gene>
    <name evidence="2" type="ORF">E2C01_016289</name>
</gene>
<feature type="compositionally biased region" description="Polar residues" evidence="1">
    <location>
        <begin position="50"/>
        <end position="60"/>
    </location>
</feature>
<evidence type="ECO:0000313" key="3">
    <source>
        <dbReference type="Proteomes" id="UP000324222"/>
    </source>
</evidence>
<feature type="compositionally biased region" description="Pro residues" evidence="1">
    <location>
        <begin position="33"/>
        <end position="42"/>
    </location>
</feature>
<keyword evidence="3" id="KW-1185">Reference proteome</keyword>
<evidence type="ECO:0000313" key="2">
    <source>
        <dbReference type="EMBL" id="MPC23249.1"/>
    </source>
</evidence>
<name>A0A5B7DQ73_PORTR</name>
<protein>
    <submittedName>
        <fullName evidence="2">Uncharacterized protein</fullName>
    </submittedName>
</protein>
<evidence type="ECO:0000256" key="1">
    <source>
        <dbReference type="SAM" id="MobiDB-lite"/>
    </source>
</evidence>
<proteinExistence type="predicted"/>
<reference evidence="2 3" key="1">
    <citation type="submission" date="2019-05" db="EMBL/GenBank/DDBJ databases">
        <title>Another draft genome of Portunus trituberculatus and its Hox gene families provides insights of decapod evolution.</title>
        <authorList>
            <person name="Jeong J.-H."/>
            <person name="Song I."/>
            <person name="Kim S."/>
            <person name="Choi T."/>
            <person name="Kim D."/>
            <person name="Ryu S."/>
            <person name="Kim W."/>
        </authorList>
    </citation>
    <scope>NUCLEOTIDE SEQUENCE [LARGE SCALE GENOMIC DNA]</scope>
    <source>
        <tissue evidence="2">Muscle</tissue>
    </source>
</reference>